<gene>
    <name evidence="9" type="ORF">PoB_002270600</name>
</gene>
<dbReference type="PANTHER" id="PTHR14003:SF23">
    <property type="entry name" value="ZINC FINGER PROTEIN 143"/>
    <property type="match status" value="1"/>
</dbReference>
<feature type="compositionally biased region" description="Basic and acidic residues" evidence="7">
    <location>
        <begin position="1002"/>
        <end position="1019"/>
    </location>
</feature>
<dbReference type="Gene3D" id="3.30.160.60">
    <property type="entry name" value="Classic Zinc Finger"/>
    <property type="match status" value="8"/>
</dbReference>
<name>A0AAV3ZA83_9GAST</name>
<feature type="region of interest" description="Disordered" evidence="7">
    <location>
        <begin position="1001"/>
        <end position="1047"/>
    </location>
</feature>
<dbReference type="SMART" id="SM00355">
    <property type="entry name" value="ZnF_C2H2"/>
    <property type="match status" value="10"/>
</dbReference>
<dbReference type="GO" id="GO:0005667">
    <property type="term" value="C:transcription regulator complex"/>
    <property type="evidence" value="ECO:0007669"/>
    <property type="project" value="TreeGrafter"/>
</dbReference>
<evidence type="ECO:0000256" key="4">
    <source>
        <dbReference type="ARBA" id="ARBA00022833"/>
    </source>
</evidence>
<evidence type="ECO:0000256" key="3">
    <source>
        <dbReference type="ARBA" id="ARBA00022771"/>
    </source>
</evidence>
<feature type="region of interest" description="Disordered" evidence="7">
    <location>
        <begin position="894"/>
        <end position="914"/>
    </location>
</feature>
<dbReference type="SUPFAM" id="SSF57667">
    <property type="entry name" value="beta-beta-alpha zinc fingers"/>
    <property type="match status" value="5"/>
</dbReference>
<protein>
    <submittedName>
        <fullName evidence="9">Zinc finger protein zxdc-like</fullName>
    </submittedName>
</protein>
<keyword evidence="4" id="KW-0862">Zinc</keyword>
<dbReference type="GO" id="GO:0031519">
    <property type="term" value="C:PcG protein complex"/>
    <property type="evidence" value="ECO:0007669"/>
    <property type="project" value="TreeGrafter"/>
</dbReference>
<dbReference type="GO" id="GO:0000785">
    <property type="term" value="C:chromatin"/>
    <property type="evidence" value="ECO:0007669"/>
    <property type="project" value="TreeGrafter"/>
</dbReference>
<evidence type="ECO:0000256" key="7">
    <source>
        <dbReference type="SAM" id="MobiDB-lite"/>
    </source>
</evidence>
<evidence type="ECO:0000259" key="8">
    <source>
        <dbReference type="PROSITE" id="PS50157"/>
    </source>
</evidence>
<feature type="domain" description="C2H2-type" evidence="8">
    <location>
        <begin position="592"/>
        <end position="616"/>
    </location>
</feature>
<dbReference type="InterPro" id="IPR013087">
    <property type="entry name" value="Znf_C2H2_type"/>
</dbReference>
<keyword evidence="10" id="KW-1185">Reference proteome</keyword>
<evidence type="ECO:0000256" key="2">
    <source>
        <dbReference type="ARBA" id="ARBA00022737"/>
    </source>
</evidence>
<dbReference type="Proteomes" id="UP000735302">
    <property type="component" value="Unassembled WGS sequence"/>
</dbReference>
<feature type="domain" description="C2H2-type" evidence="8">
    <location>
        <begin position="654"/>
        <end position="683"/>
    </location>
</feature>
<dbReference type="AlphaFoldDB" id="A0AAV3ZA83"/>
<evidence type="ECO:0000256" key="1">
    <source>
        <dbReference type="ARBA" id="ARBA00022723"/>
    </source>
</evidence>
<dbReference type="PANTHER" id="PTHR14003">
    <property type="entry name" value="TRANSCRIPTIONAL REPRESSOR PROTEIN YY"/>
    <property type="match status" value="1"/>
</dbReference>
<keyword evidence="2" id="KW-0677">Repeat</keyword>
<dbReference type="EMBL" id="BLXT01002664">
    <property type="protein sequence ID" value="GFN96200.1"/>
    <property type="molecule type" value="Genomic_DNA"/>
</dbReference>
<evidence type="ECO:0000313" key="9">
    <source>
        <dbReference type="EMBL" id="GFN96200.1"/>
    </source>
</evidence>
<dbReference type="PROSITE" id="PS50157">
    <property type="entry name" value="ZINC_FINGER_C2H2_2"/>
    <property type="match status" value="9"/>
</dbReference>
<dbReference type="GO" id="GO:0000978">
    <property type="term" value="F:RNA polymerase II cis-regulatory region sequence-specific DNA binding"/>
    <property type="evidence" value="ECO:0007669"/>
    <property type="project" value="TreeGrafter"/>
</dbReference>
<dbReference type="PROSITE" id="PS00028">
    <property type="entry name" value="ZINC_FINGER_C2H2_1"/>
    <property type="match status" value="10"/>
</dbReference>
<keyword evidence="3 6" id="KW-0863">Zinc-finger</keyword>
<dbReference type="FunFam" id="3.30.160.60:FF:000007">
    <property type="entry name" value="Basic krueppel-like factor 3"/>
    <property type="match status" value="2"/>
</dbReference>
<reference evidence="9 10" key="1">
    <citation type="journal article" date="2021" name="Elife">
        <title>Chloroplast acquisition without the gene transfer in kleptoplastic sea slugs, Plakobranchus ocellatus.</title>
        <authorList>
            <person name="Maeda T."/>
            <person name="Takahashi S."/>
            <person name="Yoshida T."/>
            <person name="Shimamura S."/>
            <person name="Takaki Y."/>
            <person name="Nagai Y."/>
            <person name="Toyoda A."/>
            <person name="Suzuki Y."/>
            <person name="Arimoto A."/>
            <person name="Ishii H."/>
            <person name="Satoh N."/>
            <person name="Nishiyama T."/>
            <person name="Hasebe M."/>
            <person name="Maruyama T."/>
            <person name="Minagawa J."/>
            <person name="Obokata J."/>
            <person name="Shigenobu S."/>
        </authorList>
    </citation>
    <scope>NUCLEOTIDE SEQUENCE [LARGE SCALE GENOMIC DNA]</scope>
</reference>
<keyword evidence="1" id="KW-0479">Metal-binding</keyword>
<organism evidence="9 10">
    <name type="scientific">Plakobranchus ocellatus</name>
    <dbReference type="NCBI Taxonomy" id="259542"/>
    <lineage>
        <taxon>Eukaryota</taxon>
        <taxon>Metazoa</taxon>
        <taxon>Spiralia</taxon>
        <taxon>Lophotrochozoa</taxon>
        <taxon>Mollusca</taxon>
        <taxon>Gastropoda</taxon>
        <taxon>Heterobranchia</taxon>
        <taxon>Euthyneura</taxon>
        <taxon>Panpulmonata</taxon>
        <taxon>Sacoglossa</taxon>
        <taxon>Placobranchoidea</taxon>
        <taxon>Plakobranchidae</taxon>
        <taxon>Plakobranchus</taxon>
    </lineage>
</organism>
<feature type="domain" description="C2H2-type" evidence="8">
    <location>
        <begin position="532"/>
        <end position="561"/>
    </location>
</feature>
<keyword evidence="5" id="KW-0539">Nucleus</keyword>
<dbReference type="Pfam" id="PF00096">
    <property type="entry name" value="zf-C2H2"/>
    <property type="match status" value="5"/>
</dbReference>
<feature type="domain" description="C2H2-type" evidence="8">
    <location>
        <begin position="715"/>
        <end position="744"/>
    </location>
</feature>
<proteinExistence type="predicted"/>
<feature type="compositionally biased region" description="Polar residues" evidence="7">
    <location>
        <begin position="1020"/>
        <end position="1030"/>
    </location>
</feature>
<sequence length="1162" mass="128424">MKKGSVYVTKDGGPHNLSEIERRQFSHKNQFKPLEIHASEIKIESPGISGCRSSSESGVTEWRKNGVIVVSAATNRIGHVEKEDSEVAGTRQFEWMKPDIQLNDVDMLEMDTCKDSNMPSSLTMSIGSGSDLTDHLADFVFTSSLPDSGNVKREYNNYFEILENADHLTPNTFTEQNISWESNIQGAQPISSTPTLILAQSQNPLAHYNPETSTFRQSTDSVVVQSNNSTGGDVCIPSHHSSVAGAIDNGPEMSNMKIVQYPTSNFIDGLESYSSETLTSSAPFNSSQYANPVSLAINKNVDTGTFSSVSDVTNDITLNQLPNFLGLDVYTSSNSLTSESSVALNDNAASLLEPMELPSTATNKPMEQINQISFTSKTTENHTGHNIALGNKNLNITTISISNDDDYATKIFVDTHEGQQQMYVINAEELSQLQNPPSVSHLYIINDHQELEHSNNKQCIISSDPVFTQANNFTTVNQTQSTAQIQENSLLAPSEFSGFVLMPLVENSASAVQSTVPKASESELKRLPKKPLACPEPGCQKTFKKASKLKVHQMMHTGERPFKCTLMGCEWAFTTSNKLKRHLESHEGRKDFVCDKPGCGRRFTTIYNLNTHRKLHERPCTKSCPQEGCEQSFPTNRQLDRHLRNVHGIEEHTYKCPEPGCEKVFFSSGCMGSHMKVHRQNLEDLRCKHPGCGKQFTKLCRLRQHQQLHSGEKPFVCTFQGCHWAFATASKLKRHQTKHTGYRKWVCSICQKQFQRSEHLKGHLITHSGDRPFVCPVNGCGNTFAAKSSLYVHLKKHDESGKTIVYHCPMENCNNFYANKASLRQHILVKHCSLPNKGGANGGQIMSSWLSLLASGEDSYNDEVTSHQTVVTANQDALLASDFLTGGVVDPTLLNPSNDSLPGDPNTSGGPTVSSAAAALLPHVAPQTQHQQQQPQHKQILLQGLQLMDEQEFLQQQERMSHVAVERGKKSQIMLENMHGSARTDTRSNDIMSQRALQRWQKQKEEEAAKLRAKLDAQEQSRPQPPSVMTVNGVPPSPSSSMTVSGDYKSPVSNNVSLGGRGQQQYFVVSRSSGGPTVTSIKEISDLELESEGLTDMLDSDVGPDSFMTELFVKDPDTGITYRQTQLLQDDPPNHGLLGDMDGMGGLDVNFVEDSLTFHPME</sequence>
<evidence type="ECO:0000256" key="5">
    <source>
        <dbReference type="ARBA" id="ARBA00023242"/>
    </source>
</evidence>
<feature type="domain" description="C2H2-type" evidence="8">
    <location>
        <begin position="745"/>
        <end position="772"/>
    </location>
</feature>
<dbReference type="InterPro" id="IPR036236">
    <property type="entry name" value="Znf_C2H2_sf"/>
</dbReference>
<feature type="domain" description="C2H2-type" evidence="8">
    <location>
        <begin position="562"/>
        <end position="591"/>
    </location>
</feature>
<evidence type="ECO:0000256" key="6">
    <source>
        <dbReference type="PROSITE-ProRule" id="PRU00042"/>
    </source>
</evidence>
<comment type="caution">
    <text evidence="9">The sequence shown here is derived from an EMBL/GenBank/DDBJ whole genome shotgun (WGS) entry which is preliminary data.</text>
</comment>
<feature type="domain" description="C2H2-type" evidence="8">
    <location>
        <begin position="773"/>
        <end position="802"/>
    </location>
</feature>
<feature type="domain" description="C2H2-type" evidence="8">
    <location>
        <begin position="685"/>
        <end position="714"/>
    </location>
</feature>
<accession>A0AAV3ZA83</accession>
<dbReference type="GO" id="GO:0008270">
    <property type="term" value="F:zinc ion binding"/>
    <property type="evidence" value="ECO:0007669"/>
    <property type="project" value="UniProtKB-KW"/>
</dbReference>
<feature type="domain" description="C2H2-type" evidence="8">
    <location>
        <begin position="622"/>
        <end position="652"/>
    </location>
</feature>
<dbReference type="GO" id="GO:0000981">
    <property type="term" value="F:DNA-binding transcription factor activity, RNA polymerase II-specific"/>
    <property type="evidence" value="ECO:0007669"/>
    <property type="project" value="TreeGrafter"/>
</dbReference>
<evidence type="ECO:0000313" key="10">
    <source>
        <dbReference type="Proteomes" id="UP000735302"/>
    </source>
</evidence>